<gene>
    <name evidence="2" type="ORF">AVDCRST_MAG17-1877</name>
</gene>
<name>A0A6J4SZJ2_9ACTN</name>
<dbReference type="EMBL" id="CADCVV010000145">
    <property type="protein sequence ID" value="CAA9509214.1"/>
    <property type="molecule type" value="Genomic_DNA"/>
</dbReference>
<reference evidence="2" key="1">
    <citation type="submission" date="2020-02" db="EMBL/GenBank/DDBJ databases">
        <authorList>
            <person name="Meier V. D."/>
        </authorList>
    </citation>
    <scope>NUCLEOTIDE SEQUENCE</scope>
    <source>
        <strain evidence="2">AVDCRST_MAG17</strain>
    </source>
</reference>
<evidence type="ECO:0000313" key="2">
    <source>
        <dbReference type="EMBL" id="CAA9509214.1"/>
    </source>
</evidence>
<dbReference type="AlphaFoldDB" id="A0A6J4SZJ2"/>
<proteinExistence type="predicted"/>
<evidence type="ECO:0000256" key="1">
    <source>
        <dbReference type="SAM" id="MobiDB-lite"/>
    </source>
</evidence>
<feature type="non-terminal residue" evidence="2">
    <location>
        <position position="1"/>
    </location>
</feature>
<sequence>CSRATRSRSRCGPSPAPRPACRASRAKWTALWMSSADSGKATAEGRWSAARFHARRASFQVSSPSAKTCP</sequence>
<feature type="non-terminal residue" evidence="2">
    <location>
        <position position="70"/>
    </location>
</feature>
<organism evidence="2">
    <name type="scientific">uncultured Solirubrobacterales bacterium</name>
    <dbReference type="NCBI Taxonomy" id="768556"/>
    <lineage>
        <taxon>Bacteria</taxon>
        <taxon>Bacillati</taxon>
        <taxon>Actinomycetota</taxon>
        <taxon>Thermoleophilia</taxon>
        <taxon>Solirubrobacterales</taxon>
        <taxon>environmental samples</taxon>
    </lineage>
</organism>
<feature type="region of interest" description="Disordered" evidence="1">
    <location>
        <begin position="1"/>
        <end position="20"/>
    </location>
</feature>
<accession>A0A6J4SZJ2</accession>
<protein>
    <submittedName>
        <fullName evidence="2">Uncharacterized protein</fullName>
    </submittedName>
</protein>